<dbReference type="SUPFAM" id="SSF57701">
    <property type="entry name" value="Zn2/Cys6 DNA-binding domain"/>
    <property type="match status" value="1"/>
</dbReference>
<accession>A0A1L9PRJ2</accession>
<dbReference type="RefSeq" id="XP_040669940.1">
    <property type="nucleotide sequence ID" value="XM_040816396.1"/>
</dbReference>
<dbReference type="CDD" id="cd00067">
    <property type="entry name" value="GAL4"/>
    <property type="match status" value="1"/>
</dbReference>
<organism evidence="7 8">
    <name type="scientific">Aspergillus versicolor CBS 583.65</name>
    <dbReference type="NCBI Taxonomy" id="1036611"/>
    <lineage>
        <taxon>Eukaryota</taxon>
        <taxon>Fungi</taxon>
        <taxon>Dikarya</taxon>
        <taxon>Ascomycota</taxon>
        <taxon>Pezizomycotina</taxon>
        <taxon>Eurotiomycetes</taxon>
        <taxon>Eurotiomycetidae</taxon>
        <taxon>Eurotiales</taxon>
        <taxon>Aspergillaceae</taxon>
        <taxon>Aspergillus</taxon>
        <taxon>Aspergillus subgen. Nidulantes</taxon>
    </lineage>
</organism>
<dbReference type="PANTHER" id="PTHR47171">
    <property type="entry name" value="FARA-RELATED"/>
    <property type="match status" value="1"/>
</dbReference>
<reference evidence="8" key="1">
    <citation type="journal article" date="2017" name="Genome Biol.">
        <title>Comparative genomics reveals high biological diversity and specific adaptations in the industrially and medically important fungal genus Aspergillus.</title>
        <authorList>
            <person name="de Vries R.P."/>
            <person name="Riley R."/>
            <person name="Wiebenga A."/>
            <person name="Aguilar-Osorio G."/>
            <person name="Amillis S."/>
            <person name="Uchima C.A."/>
            <person name="Anderluh G."/>
            <person name="Asadollahi M."/>
            <person name="Askin M."/>
            <person name="Barry K."/>
            <person name="Battaglia E."/>
            <person name="Bayram O."/>
            <person name="Benocci T."/>
            <person name="Braus-Stromeyer S.A."/>
            <person name="Caldana C."/>
            <person name="Canovas D."/>
            <person name="Cerqueira G.C."/>
            <person name="Chen F."/>
            <person name="Chen W."/>
            <person name="Choi C."/>
            <person name="Clum A."/>
            <person name="Dos Santos R.A."/>
            <person name="Damasio A.R."/>
            <person name="Diallinas G."/>
            <person name="Emri T."/>
            <person name="Fekete E."/>
            <person name="Flipphi M."/>
            <person name="Freyberg S."/>
            <person name="Gallo A."/>
            <person name="Gournas C."/>
            <person name="Habgood R."/>
            <person name="Hainaut M."/>
            <person name="Harispe M.L."/>
            <person name="Henrissat B."/>
            <person name="Hilden K.S."/>
            <person name="Hope R."/>
            <person name="Hossain A."/>
            <person name="Karabika E."/>
            <person name="Karaffa L."/>
            <person name="Karanyi Z."/>
            <person name="Krasevec N."/>
            <person name="Kuo A."/>
            <person name="Kusch H."/>
            <person name="LaButti K."/>
            <person name="Lagendijk E.L."/>
            <person name="Lapidus A."/>
            <person name="Levasseur A."/>
            <person name="Lindquist E."/>
            <person name="Lipzen A."/>
            <person name="Logrieco A.F."/>
            <person name="MacCabe A."/>
            <person name="Maekelae M.R."/>
            <person name="Malavazi I."/>
            <person name="Melin P."/>
            <person name="Meyer V."/>
            <person name="Mielnichuk N."/>
            <person name="Miskei M."/>
            <person name="Molnar A.P."/>
            <person name="Mule G."/>
            <person name="Ngan C.Y."/>
            <person name="Orejas M."/>
            <person name="Orosz E."/>
            <person name="Ouedraogo J.P."/>
            <person name="Overkamp K.M."/>
            <person name="Park H.-S."/>
            <person name="Perrone G."/>
            <person name="Piumi F."/>
            <person name="Punt P.J."/>
            <person name="Ram A.F."/>
            <person name="Ramon A."/>
            <person name="Rauscher S."/>
            <person name="Record E."/>
            <person name="Riano-Pachon D.M."/>
            <person name="Robert V."/>
            <person name="Roehrig J."/>
            <person name="Ruller R."/>
            <person name="Salamov A."/>
            <person name="Salih N.S."/>
            <person name="Samson R.A."/>
            <person name="Sandor E."/>
            <person name="Sanguinetti M."/>
            <person name="Schuetze T."/>
            <person name="Sepcic K."/>
            <person name="Shelest E."/>
            <person name="Sherlock G."/>
            <person name="Sophianopoulou V."/>
            <person name="Squina F.M."/>
            <person name="Sun H."/>
            <person name="Susca A."/>
            <person name="Todd R.B."/>
            <person name="Tsang A."/>
            <person name="Unkles S.E."/>
            <person name="van de Wiele N."/>
            <person name="van Rossen-Uffink D."/>
            <person name="Oliveira J.V."/>
            <person name="Vesth T.C."/>
            <person name="Visser J."/>
            <person name="Yu J.-H."/>
            <person name="Zhou M."/>
            <person name="Andersen M.R."/>
            <person name="Archer D.B."/>
            <person name="Baker S.E."/>
            <person name="Benoit I."/>
            <person name="Brakhage A.A."/>
            <person name="Braus G.H."/>
            <person name="Fischer R."/>
            <person name="Frisvad J.C."/>
            <person name="Goldman G.H."/>
            <person name="Houbraken J."/>
            <person name="Oakley B."/>
            <person name="Pocsi I."/>
            <person name="Scazzocchio C."/>
            <person name="Seiboth B."/>
            <person name="vanKuyk P.A."/>
            <person name="Wortman J."/>
            <person name="Dyer P.S."/>
            <person name="Grigoriev I.V."/>
        </authorList>
    </citation>
    <scope>NUCLEOTIDE SEQUENCE [LARGE SCALE GENOMIC DNA]</scope>
    <source>
        <strain evidence="8">CBS 583.65</strain>
    </source>
</reference>
<dbReference type="EMBL" id="KV878131">
    <property type="protein sequence ID" value="OJJ04178.1"/>
    <property type="molecule type" value="Genomic_DNA"/>
</dbReference>
<dbReference type="InterPro" id="IPR052073">
    <property type="entry name" value="Amide_Lactam_Regulators"/>
</dbReference>
<dbReference type="STRING" id="1036611.A0A1L9PRJ2"/>
<gene>
    <name evidence="7" type="ORF">ASPVEDRAFT_774591</name>
</gene>
<sequence length="610" mass="67007">MEIVWSASPQPVRKRISQACQECRSRKKRCYHEKVERIQRVEKSADEGDAAQQLAEDPADESSPHAYSPEFVLGNLSKTNKAGGSPLAQYITPSQSFPSLLSGGQDPDSQDTKNRLVWLNKYRRRPAPSITSTHRRYLEEAGAFLELPRATTDALLPVYNAVLDDIIPVVDGATVLRDHSNGQCSIYLVRAICLVICKTKQAIPFLRLADTGPVLKPLDFASRLLSGLDAALKADLEPDRLIKIQILALIHLYNDGPSGIERSAAYLSQAIREAWSLSLHLRTTSKPDQDQCDVLWWTLRNFDRLNKPITRSGPFMIDDTDIGLPRIHARDGNYRSQLMAVALALGDLMATATKAYKASYTYAPDGCEEFPSLDDIILGSSFNRFHRSHRAYLETWYHAASMLSCRYNGPGSAQYTRRLASADKIVHIISSANHEGDLGLPPLPLVPYAVSMATTVVYRAWRDKVRDLHSTYTDLCLCCEALQALSRLWTGARSVASLAVGLRGAMDAAGAGGSGSPGIGIRGVDPPRQSDNGGVATDTDTDTREQAMQTPATDFLDQDKNREAVHLQGGYDPGEVFWAGLESACLHFDTTVDGFLEYGLGDFGGFIADE</sequence>
<protein>
    <recommendedName>
        <fullName evidence="9">Transcription factor domain-containing protein</fullName>
    </recommendedName>
</protein>
<dbReference type="GeneID" id="63731907"/>
<evidence type="ECO:0000256" key="6">
    <source>
        <dbReference type="SAM" id="MobiDB-lite"/>
    </source>
</evidence>
<proteinExistence type="predicted"/>
<dbReference type="GO" id="GO:0008270">
    <property type="term" value="F:zinc ion binding"/>
    <property type="evidence" value="ECO:0007669"/>
    <property type="project" value="InterPro"/>
</dbReference>
<keyword evidence="8" id="KW-1185">Reference proteome</keyword>
<dbReference type="Proteomes" id="UP000184073">
    <property type="component" value="Unassembled WGS sequence"/>
</dbReference>
<keyword evidence="1" id="KW-0862">Zinc</keyword>
<dbReference type="OrthoDB" id="10031947at2759"/>
<feature type="compositionally biased region" description="Gly residues" evidence="6">
    <location>
        <begin position="510"/>
        <end position="521"/>
    </location>
</feature>
<dbReference type="InterPro" id="IPR036864">
    <property type="entry name" value="Zn2-C6_fun-type_DNA-bd_sf"/>
</dbReference>
<dbReference type="PANTHER" id="PTHR47171:SF6">
    <property type="entry name" value="SPECIFIC TRANSCRIPTION FACTOR, PUTATIVE (AFU_ORTHOLOGUE AFUA_2G06130)-RELATED"/>
    <property type="match status" value="1"/>
</dbReference>
<keyword evidence="2" id="KW-0805">Transcription regulation</keyword>
<dbReference type="VEuPathDB" id="FungiDB:ASPVEDRAFT_774591"/>
<feature type="region of interest" description="Disordered" evidence="6">
    <location>
        <begin position="39"/>
        <end position="69"/>
    </location>
</feature>
<evidence type="ECO:0008006" key="9">
    <source>
        <dbReference type="Google" id="ProtNLM"/>
    </source>
</evidence>
<dbReference type="CDD" id="cd12148">
    <property type="entry name" value="fungal_TF_MHR"/>
    <property type="match status" value="1"/>
</dbReference>
<evidence type="ECO:0000313" key="8">
    <source>
        <dbReference type="Proteomes" id="UP000184073"/>
    </source>
</evidence>
<name>A0A1L9PRJ2_ASPVE</name>
<evidence type="ECO:0000256" key="2">
    <source>
        <dbReference type="ARBA" id="ARBA00023015"/>
    </source>
</evidence>
<evidence type="ECO:0000256" key="5">
    <source>
        <dbReference type="ARBA" id="ARBA00023242"/>
    </source>
</evidence>
<dbReference type="AlphaFoldDB" id="A0A1L9PRJ2"/>
<feature type="region of interest" description="Disordered" evidence="6">
    <location>
        <begin position="509"/>
        <end position="544"/>
    </location>
</feature>
<dbReference type="GO" id="GO:0000981">
    <property type="term" value="F:DNA-binding transcription factor activity, RNA polymerase II-specific"/>
    <property type="evidence" value="ECO:0007669"/>
    <property type="project" value="InterPro"/>
</dbReference>
<dbReference type="InterPro" id="IPR001138">
    <property type="entry name" value="Zn2Cys6_DnaBD"/>
</dbReference>
<evidence type="ECO:0000256" key="3">
    <source>
        <dbReference type="ARBA" id="ARBA00023125"/>
    </source>
</evidence>
<evidence type="ECO:0000256" key="4">
    <source>
        <dbReference type="ARBA" id="ARBA00023163"/>
    </source>
</evidence>
<keyword evidence="5" id="KW-0539">Nucleus</keyword>
<dbReference type="GO" id="GO:0003677">
    <property type="term" value="F:DNA binding"/>
    <property type="evidence" value="ECO:0007669"/>
    <property type="project" value="UniProtKB-KW"/>
</dbReference>
<evidence type="ECO:0000256" key="1">
    <source>
        <dbReference type="ARBA" id="ARBA00022833"/>
    </source>
</evidence>
<keyword evidence="3" id="KW-0238">DNA-binding</keyword>
<evidence type="ECO:0000313" key="7">
    <source>
        <dbReference type="EMBL" id="OJJ04178.1"/>
    </source>
</evidence>
<keyword evidence="4" id="KW-0804">Transcription</keyword>